<organism evidence="2 3">
    <name type="scientific">Setaria viridis</name>
    <name type="common">Green bristlegrass</name>
    <name type="synonym">Setaria italica subsp. viridis</name>
    <dbReference type="NCBI Taxonomy" id="4556"/>
    <lineage>
        <taxon>Eukaryota</taxon>
        <taxon>Viridiplantae</taxon>
        <taxon>Streptophyta</taxon>
        <taxon>Embryophyta</taxon>
        <taxon>Tracheophyta</taxon>
        <taxon>Spermatophyta</taxon>
        <taxon>Magnoliopsida</taxon>
        <taxon>Liliopsida</taxon>
        <taxon>Poales</taxon>
        <taxon>Poaceae</taxon>
        <taxon>PACMAD clade</taxon>
        <taxon>Panicoideae</taxon>
        <taxon>Panicodae</taxon>
        <taxon>Paniceae</taxon>
        <taxon>Cenchrinae</taxon>
        <taxon>Setaria</taxon>
    </lineage>
</organism>
<proteinExistence type="predicted"/>
<feature type="region of interest" description="Disordered" evidence="1">
    <location>
        <begin position="30"/>
        <end position="79"/>
    </location>
</feature>
<protein>
    <submittedName>
        <fullName evidence="2">Uncharacterized protein</fullName>
    </submittedName>
</protein>
<dbReference type="Gramene" id="TKV94078">
    <property type="protein sequence ID" value="TKV94078"/>
    <property type="gene ID" value="SEVIR_9G270400v2"/>
</dbReference>
<accession>A0A4U6T0V6</accession>
<gene>
    <name evidence="2" type="ORF">SEVIR_9G270400v2</name>
</gene>
<name>A0A4U6T0V6_SETVI</name>
<evidence type="ECO:0000256" key="1">
    <source>
        <dbReference type="SAM" id="MobiDB-lite"/>
    </source>
</evidence>
<dbReference type="Proteomes" id="UP000298652">
    <property type="component" value="Chromosome 9"/>
</dbReference>
<feature type="compositionally biased region" description="Pro residues" evidence="1">
    <location>
        <begin position="38"/>
        <end position="54"/>
    </location>
</feature>
<dbReference type="AlphaFoldDB" id="A0A4U6T0V6"/>
<dbReference type="EMBL" id="CM016560">
    <property type="protein sequence ID" value="TKV94078.1"/>
    <property type="molecule type" value="Genomic_DNA"/>
</dbReference>
<reference evidence="2" key="1">
    <citation type="submission" date="2019-03" db="EMBL/GenBank/DDBJ databases">
        <title>WGS assembly of Setaria viridis.</title>
        <authorList>
            <person name="Huang P."/>
            <person name="Jenkins J."/>
            <person name="Grimwood J."/>
            <person name="Barry K."/>
            <person name="Healey A."/>
            <person name="Mamidi S."/>
            <person name="Sreedasyam A."/>
            <person name="Shu S."/>
            <person name="Feldman M."/>
            <person name="Wu J."/>
            <person name="Yu Y."/>
            <person name="Chen C."/>
            <person name="Johnson J."/>
            <person name="Rokhsar D."/>
            <person name="Baxter I."/>
            <person name="Schmutz J."/>
            <person name="Brutnell T."/>
            <person name="Kellogg E."/>
        </authorList>
    </citation>
    <scope>NUCLEOTIDE SEQUENCE [LARGE SCALE GENOMIC DNA]</scope>
</reference>
<evidence type="ECO:0000313" key="2">
    <source>
        <dbReference type="EMBL" id="TKV94078.1"/>
    </source>
</evidence>
<keyword evidence="3" id="KW-1185">Reference proteome</keyword>
<sequence length="79" mass="9222">MAAQMEEMRRRVEEENRIRMEQMFQYMQNFASSMGQSLPPPPPMMFPPPQPPTTTPNQSAASNNEDQDLSQWSPWPPRK</sequence>
<evidence type="ECO:0000313" key="3">
    <source>
        <dbReference type="Proteomes" id="UP000298652"/>
    </source>
</evidence>
<feature type="compositionally biased region" description="Polar residues" evidence="1">
    <location>
        <begin position="57"/>
        <end position="73"/>
    </location>
</feature>